<dbReference type="AlphaFoldDB" id="A0A0F9JB78"/>
<reference evidence="1" key="1">
    <citation type="journal article" date="2015" name="Nature">
        <title>Complex archaea that bridge the gap between prokaryotes and eukaryotes.</title>
        <authorList>
            <person name="Spang A."/>
            <person name="Saw J.H."/>
            <person name="Jorgensen S.L."/>
            <person name="Zaremba-Niedzwiedzka K."/>
            <person name="Martijn J."/>
            <person name="Lind A.E."/>
            <person name="van Eijk R."/>
            <person name="Schleper C."/>
            <person name="Guy L."/>
            <person name="Ettema T.J."/>
        </authorList>
    </citation>
    <scope>NUCLEOTIDE SEQUENCE</scope>
</reference>
<accession>A0A0F9JB78</accession>
<gene>
    <name evidence="1" type="ORF">LCGC14_1845590</name>
</gene>
<organism evidence="1">
    <name type="scientific">marine sediment metagenome</name>
    <dbReference type="NCBI Taxonomy" id="412755"/>
    <lineage>
        <taxon>unclassified sequences</taxon>
        <taxon>metagenomes</taxon>
        <taxon>ecological metagenomes</taxon>
    </lineage>
</organism>
<protein>
    <submittedName>
        <fullName evidence="1">Uncharacterized protein</fullName>
    </submittedName>
</protein>
<sequence length="287" mass="31992">MPHPPVDPGFFDKVNYVIDSWATPCEAPWYIYVECLKPAALEAFIVLISFGWDDVARGFFRPRGLGRRRTGKRKGKFRKAIPRFPELGELIGENIPGAERQKGKKWSELGKAMWRIDSVMQRGLFWWLVADVTNDFAYNFTSCLYDTHWCRASALGRFSWSEPGFTILPGGLWHTLAWTVLDYEFPFPNWVITFGNAGATGCTASCAVDWKLSVFGVPASSFQTRLVDFDTLEVLKESGQNGLDASNQSANIVSGGVGAGRRFKFQAKHNGTYAFVGDGVVTALANH</sequence>
<dbReference type="EMBL" id="LAZR01018461">
    <property type="protein sequence ID" value="KKL96327.1"/>
    <property type="molecule type" value="Genomic_DNA"/>
</dbReference>
<comment type="caution">
    <text evidence="1">The sequence shown here is derived from an EMBL/GenBank/DDBJ whole genome shotgun (WGS) entry which is preliminary data.</text>
</comment>
<proteinExistence type="predicted"/>
<evidence type="ECO:0000313" key="1">
    <source>
        <dbReference type="EMBL" id="KKL96327.1"/>
    </source>
</evidence>
<name>A0A0F9JB78_9ZZZZ</name>